<feature type="transmembrane region" description="Helical" evidence="7">
    <location>
        <begin position="742"/>
        <end position="766"/>
    </location>
</feature>
<organism evidence="9 10">
    <name type="scientific">Robbsia betulipollinis</name>
    <dbReference type="NCBI Taxonomy" id="2981849"/>
    <lineage>
        <taxon>Bacteria</taxon>
        <taxon>Pseudomonadati</taxon>
        <taxon>Pseudomonadota</taxon>
        <taxon>Betaproteobacteria</taxon>
        <taxon>Burkholderiales</taxon>
        <taxon>Burkholderiaceae</taxon>
        <taxon>Robbsia</taxon>
    </lineage>
</organism>
<evidence type="ECO:0000256" key="3">
    <source>
        <dbReference type="ARBA" id="ARBA00022475"/>
    </source>
</evidence>
<dbReference type="Proteomes" id="UP001082899">
    <property type="component" value="Unassembled WGS sequence"/>
</dbReference>
<evidence type="ECO:0000256" key="5">
    <source>
        <dbReference type="ARBA" id="ARBA00022989"/>
    </source>
</evidence>
<evidence type="ECO:0000256" key="6">
    <source>
        <dbReference type="ARBA" id="ARBA00023136"/>
    </source>
</evidence>
<keyword evidence="3" id="KW-1003">Cell membrane</keyword>
<dbReference type="InterPro" id="IPR003838">
    <property type="entry name" value="ABC3_permease_C"/>
</dbReference>
<feature type="transmembrane region" description="Helical" evidence="7">
    <location>
        <begin position="366"/>
        <end position="388"/>
    </location>
</feature>
<feature type="transmembrane region" description="Helical" evidence="7">
    <location>
        <begin position="271"/>
        <end position="293"/>
    </location>
</feature>
<feature type="transmembrane region" description="Helical" evidence="7">
    <location>
        <begin position="494"/>
        <end position="518"/>
    </location>
</feature>
<evidence type="ECO:0000256" key="1">
    <source>
        <dbReference type="ARBA" id="ARBA00004651"/>
    </source>
</evidence>
<evidence type="ECO:0000256" key="4">
    <source>
        <dbReference type="ARBA" id="ARBA00022692"/>
    </source>
</evidence>
<reference evidence="9" key="1">
    <citation type="submission" date="2022-11" db="EMBL/GenBank/DDBJ databases">
        <title>Robbsia betulipollinis sp. nov., isolated from pollen of birch (Betula pendula).</title>
        <authorList>
            <person name="Shi H."/>
            <person name="Ambika Manirajan B."/>
            <person name="Ratering S."/>
            <person name="Geissler-Plaum R."/>
            <person name="Schnell S."/>
        </authorList>
    </citation>
    <scope>NUCLEOTIDE SEQUENCE</scope>
    <source>
        <strain evidence="9">Bb-Pol-6</strain>
    </source>
</reference>
<evidence type="ECO:0000313" key="9">
    <source>
        <dbReference type="EMBL" id="MCY0386555.1"/>
    </source>
</evidence>
<protein>
    <submittedName>
        <fullName evidence="9">ABC transporter permease</fullName>
    </submittedName>
</protein>
<evidence type="ECO:0000313" key="10">
    <source>
        <dbReference type="Proteomes" id="UP001082899"/>
    </source>
</evidence>
<evidence type="ECO:0000256" key="2">
    <source>
        <dbReference type="ARBA" id="ARBA00005236"/>
    </source>
</evidence>
<sequence>MRDDPSAAGARGATAAGMRTLARWLLGAEWRSHPGRVGVAIATIALGVALGYAVQLINGAAFAEFSAAARSLSGQADLEVRGTQATFDERVYPQLATLAGVVLASPVLELDATVPARDAPLKLLGLDVFRAAGLTPELIGVPAAGRPFDTLADDAVFLSAAAQQWLDAAPGQAIRLRSGTADRSFRVAGGLVRTRPGQRLGVMDIAAAQWRFGLVGRLSRVDLKLARGVDREAFRRTLQTRLGPAWVVSEPRDIDSRTDRLSRAYRINMNVLALVALFTGAFLVFSTQAASVVRRRAQFALLRVLGWTRGQLLRQVLREGALLGVVGAALGLAVGYALATAALRLFGSDLGGGYFPGVRPQIHFSALPGAIFFALGVGVAVAGSLVPAAEAARARAAAALKAGSEENALAPLAAPWPALGCFVAAAVLTQLPPLFEVPILGYLAVALLLIGGIALMPRVTALVFGALLRRRAHTRDATVATLALARLANAPGQAAIAMGGVLSSFALIVAMAVMVASFRESVDGWLTHLLSADLYVRMAPNGDTAGAGPGDQQRIATTPGVRHVDFMRTASLTLDPARPAVALLARDIDARDPGASLQLTSSALPPGAWHPGDIPIWVSEAMVDLYGYHVGQTLNLPLAPPPDTRSGGADHLDKPRFVVAGIWRDYVRQSGAIALRRADYRRLTHDDTVTDAAITTAPGADVGPVIAALRRLPFGTALSFAQPGEIRAKTLTIFDRSFAVTYLLEAVAIIIGLFGVAATFSAQTLARAREFGMLRHIGLTRRQVLGILAAEGGMLTALGIGLGAVLGFAISLILIDVVNPQSFHWTMSLHMPWTVLGIVAATMLAASCVTAVVAGRKALSVDAIRAVKEDW</sequence>
<feature type="transmembrane region" description="Helical" evidence="7">
    <location>
        <begin position="787"/>
        <end position="815"/>
    </location>
</feature>
<feature type="transmembrane region" description="Helical" evidence="7">
    <location>
        <begin position="835"/>
        <end position="855"/>
    </location>
</feature>
<dbReference type="EMBL" id="JAPMXC010000001">
    <property type="protein sequence ID" value="MCY0386555.1"/>
    <property type="molecule type" value="Genomic_DNA"/>
</dbReference>
<feature type="transmembrane region" description="Helical" evidence="7">
    <location>
        <begin position="409"/>
        <end position="428"/>
    </location>
</feature>
<dbReference type="InterPro" id="IPR051447">
    <property type="entry name" value="Lipoprotein-release_system"/>
</dbReference>
<dbReference type="RefSeq" id="WP_267846035.1">
    <property type="nucleotide sequence ID" value="NZ_JAPMXC010000001.1"/>
</dbReference>
<dbReference type="PANTHER" id="PTHR30489">
    <property type="entry name" value="LIPOPROTEIN-RELEASING SYSTEM TRANSMEMBRANE PROTEIN LOLE"/>
    <property type="match status" value="1"/>
</dbReference>
<keyword evidence="4 7" id="KW-0812">Transmembrane</keyword>
<gene>
    <name evidence="9" type="ORF">OVY01_04745</name>
</gene>
<feature type="transmembrane region" description="Helical" evidence="7">
    <location>
        <begin position="321"/>
        <end position="346"/>
    </location>
</feature>
<comment type="similarity">
    <text evidence="2">Belongs to the ABC-4 integral membrane protein family. LolC/E subfamily.</text>
</comment>
<comment type="caution">
    <text evidence="9">The sequence shown here is derived from an EMBL/GenBank/DDBJ whole genome shotgun (WGS) entry which is preliminary data.</text>
</comment>
<comment type="subcellular location">
    <subcellularLocation>
        <location evidence="1">Cell membrane</location>
        <topology evidence="1">Multi-pass membrane protein</topology>
    </subcellularLocation>
</comment>
<feature type="domain" description="ABC3 transporter permease C-terminal" evidence="8">
    <location>
        <begin position="271"/>
        <end position="393"/>
    </location>
</feature>
<keyword evidence="5 7" id="KW-1133">Transmembrane helix</keyword>
<evidence type="ECO:0000256" key="7">
    <source>
        <dbReference type="SAM" id="Phobius"/>
    </source>
</evidence>
<evidence type="ECO:0000259" key="8">
    <source>
        <dbReference type="Pfam" id="PF02687"/>
    </source>
</evidence>
<proteinExistence type="inferred from homology"/>
<name>A0ABT3ZKT6_9BURK</name>
<feature type="domain" description="ABC3 transporter permease C-terminal" evidence="8">
    <location>
        <begin position="746"/>
        <end position="860"/>
    </location>
</feature>
<dbReference type="PANTHER" id="PTHR30489:SF0">
    <property type="entry name" value="LIPOPROTEIN-RELEASING SYSTEM TRANSMEMBRANE PROTEIN LOLE"/>
    <property type="match status" value="1"/>
</dbReference>
<keyword evidence="6 7" id="KW-0472">Membrane</keyword>
<feature type="transmembrane region" description="Helical" evidence="7">
    <location>
        <begin position="440"/>
        <end position="468"/>
    </location>
</feature>
<keyword evidence="10" id="KW-1185">Reference proteome</keyword>
<accession>A0ABT3ZKT6</accession>
<dbReference type="Pfam" id="PF02687">
    <property type="entry name" value="FtsX"/>
    <property type="match status" value="2"/>
</dbReference>